<reference evidence="2 3" key="1">
    <citation type="journal article" date="2020" name="bioRxiv">
        <title>Sequence and annotation of 42 cannabis genomes reveals extensive copy number variation in cannabinoid synthesis and pathogen resistance genes.</title>
        <authorList>
            <person name="Mckernan K.J."/>
            <person name="Helbert Y."/>
            <person name="Kane L.T."/>
            <person name="Ebling H."/>
            <person name="Zhang L."/>
            <person name="Liu B."/>
            <person name="Eaton Z."/>
            <person name="Mclaughlin S."/>
            <person name="Kingan S."/>
            <person name="Baybayan P."/>
            <person name="Concepcion G."/>
            <person name="Jordan M."/>
            <person name="Riva A."/>
            <person name="Barbazuk W."/>
            <person name="Harkins T."/>
        </authorList>
    </citation>
    <scope>NUCLEOTIDE SEQUENCE [LARGE SCALE GENOMIC DNA]</scope>
    <source>
        <strain evidence="3">cv. Jamaican Lion 4</strain>
        <tissue evidence="2">Leaf</tissue>
    </source>
</reference>
<protein>
    <submittedName>
        <fullName evidence="2">Uncharacterized protein</fullName>
    </submittedName>
</protein>
<organism evidence="2 3">
    <name type="scientific">Cannabis sativa</name>
    <name type="common">Hemp</name>
    <name type="synonym">Marijuana</name>
    <dbReference type="NCBI Taxonomy" id="3483"/>
    <lineage>
        <taxon>Eukaryota</taxon>
        <taxon>Viridiplantae</taxon>
        <taxon>Streptophyta</taxon>
        <taxon>Embryophyta</taxon>
        <taxon>Tracheophyta</taxon>
        <taxon>Spermatophyta</taxon>
        <taxon>Magnoliopsida</taxon>
        <taxon>eudicotyledons</taxon>
        <taxon>Gunneridae</taxon>
        <taxon>Pentapetalae</taxon>
        <taxon>rosids</taxon>
        <taxon>fabids</taxon>
        <taxon>Rosales</taxon>
        <taxon>Cannabaceae</taxon>
        <taxon>Cannabis</taxon>
    </lineage>
</organism>
<proteinExistence type="predicted"/>
<dbReference type="EMBL" id="JAATIP010000143">
    <property type="protein sequence ID" value="KAF4367376.1"/>
    <property type="molecule type" value="Genomic_DNA"/>
</dbReference>
<sequence length="143" mass="15973">MNNLSHHQPHHNHTELHSRATSSSRSKWNELEVSTYGNLSKSDSSTILSMPTVVSSSFCSFFIAVGCLMSCDIAHSTTVDAVSIEDQTLRRSTSSRTPFDNSYRAQIDCNPAITRSSIVFYELDKMTNLFSSHRSKSAYLETT</sequence>
<evidence type="ECO:0000313" key="3">
    <source>
        <dbReference type="Proteomes" id="UP000525078"/>
    </source>
</evidence>
<dbReference type="AlphaFoldDB" id="A0A7J6F9M5"/>
<evidence type="ECO:0000256" key="1">
    <source>
        <dbReference type="SAM" id="MobiDB-lite"/>
    </source>
</evidence>
<gene>
    <name evidence="2" type="ORF">F8388_025794</name>
</gene>
<feature type="region of interest" description="Disordered" evidence="1">
    <location>
        <begin position="1"/>
        <end position="24"/>
    </location>
</feature>
<evidence type="ECO:0000313" key="2">
    <source>
        <dbReference type="EMBL" id="KAF4367376.1"/>
    </source>
</evidence>
<dbReference type="Proteomes" id="UP000525078">
    <property type="component" value="Unassembled WGS sequence"/>
</dbReference>
<comment type="caution">
    <text evidence="2">The sequence shown here is derived from an EMBL/GenBank/DDBJ whole genome shotgun (WGS) entry which is preliminary data.</text>
</comment>
<accession>A0A7J6F9M5</accession>
<name>A0A7J6F9M5_CANSA</name>